<dbReference type="EnsemblBacteria" id="BAC90512">
    <property type="protein sequence ID" value="BAC90512"/>
    <property type="gene ID" value="BAC90512"/>
</dbReference>
<sequence>MSLGKHLILPAACALLCGAGAAAAIQFSSGETAFNGPLRLLRSAVSQVTIEDYPAYYQFAVEAPGSLDEPLARLDIGLPTEYGPFGLNLPNPSQVRAFIPTQPYVQAPQYPERVLPVSARVSEQVISVVFDPPVGPGNVVTVEWGPVRNPRMDGNYLFEVNAFPPGAMARSMYVGIGRIVIRRGGRG</sequence>
<evidence type="ECO:0000256" key="1">
    <source>
        <dbReference type="SAM" id="SignalP"/>
    </source>
</evidence>
<feature type="signal peptide" evidence="1">
    <location>
        <begin position="1"/>
        <end position="24"/>
    </location>
</feature>
<dbReference type="Pfam" id="PF10989">
    <property type="entry name" value="DUF2808"/>
    <property type="match status" value="1"/>
</dbReference>
<name>Q7NHG6_GLOVI</name>
<reference evidence="2 3" key="1">
    <citation type="journal article" date="2003" name="DNA Res.">
        <title>Complete genome structure of Gloeobacter violaceus PCC 7421, a cyanobacterium that lacks thylakoids.</title>
        <authorList>
            <person name="Nakamura Y."/>
            <person name="Kaneko T."/>
            <person name="Sato S."/>
            <person name="Mimuro M."/>
            <person name="Miyashita H."/>
            <person name="Tsuchiya T."/>
            <person name="Sasamoto S."/>
            <person name="Watanabe A."/>
            <person name="Kawashima K."/>
            <person name="Kishida Y."/>
            <person name="Kiyokawa C."/>
            <person name="Kohara M."/>
            <person name="Matsumoto M."/>
            <person name="Matsuno A."/>
            <person name="Nakazaki N."/>
            <person name="Shimpo S."/>
            <person name="Takeuchi C."/>
            <person name="Yamada M."/>
            <person name="Tabata S."/>
        </authorList>
    </citation>
    <scope>NUCLEOTIDE SEQUENCE [LARGE SCALE GENOMIC DNA]</scope>
    <source>
        <strain evidence="3">ATCC 29082 / PCC 7421</strain>
    </source>
</reference>
<keyword evidence="3" id="KW-1185">Reference proteome</keyword>
<dbReference type="Proteomes" id="UP000000557">
    <property type="component" value="Chromosome"/>
</dbReference>
<gene>
    <name evidence="2" type="ordered locus">glr2571</name>
</gene>
<dbReference type="STRING" id="251221.gene:10760071"/>
<feature type="chain" id="PRO_5004289146" evidence="1">
    <location>
        <begin position="25"/>
        <end position="187"/>
    </location>
</feature>
<proteinExistence type="predicted"/>
<dbReference type="InterPro" id="IPR021256">
    <property type="entry name" value="DUF2808"/>
</dbReference>
<evidence type="ECO:0000313" key="2">
    <source>
        <dbReference type="EMBL" id="BAC90512.1"/>
    </source>
</evidence>
<dbReference type="HOGENOM" id="CLU_112932_0_0_3"/>
<evidence type="ECO:0000313" key="3">
    <source>
        <dbReference type="Proteomes" id="UP000000557"/>
    </source>
</evidence>
<dbReference type="RefSeq" id="WP_011142565.1">
    <property type="nucleotide sequence ID" value="NC_005125.1"/>
</dbReference>
<dbReference type="OrthoDB" id="423147at2"/>
<dbReference type="AlphaFoldDB" id="Q7NHG6"/>
<dbReference type="EMBL" id="BA000045">
    <property type="protein sequence ID" value="BAC90512.1"/>
    <property type="molecule type" value="Genomic_DNA"/>
</dbReference>
<dbReference type="PhylomeDB" id="Q7NHG6"/>
<dbReference type="KEGG" id="gvi:glr2571"/>
<keyword evidence="1" id="KW-0732">Signal</keyword>
<protein>
    <submittedName>
        <fullName evidence="2">Glr2571 protein</fullName>
    </submittedName>
</protein>
<reference evidence="2 3" key="2">
    <citation type="journal article" date="2003" name="DNA Res.">
        <title>Complete genome structure of Gloeobacter violaceus PCC 7421, a cyanobacterium that lacks thylakoids (supplement).</title>
        <authorList>
            <person name="Nakamura Y."/>
            <person name="Kaneko T."/>
            <person name="Sato S."/>
            <person name="Mimuro M."/>
            <person name="Miyashita H."/>
            <person name="Tsuchiya T."/>
            <person name="Sasamoto S."/>
            <person name="Watanabe A."/>
            <person name="Kawashima K."/>
            <person name="Kishida Y."/>
            <person name="Kiyokawa C."/>
            <person name="Kohara M."/>
            <person name="Matsumoto M."/>
            <person name="Matsuno A."/>
            <person name="Nakazaki N."/>
            <person name="Shimpo S."/>
            <person name="Takeuchi C."/>
            <person name="Yamada M."/>
            <person name="Tabata S."/>
        </authorList>
    </citation>
    <scope>NUCLEOTIDE SEQUENCE [LARGE SCALE GENOMIC DNA]</scope>
    <source>
        <strain evidence="3">ATCC 29082 / PCC 7421</strain>
    </source>
</reference>
<dbReference type="InParanoid" id="Q7NHG6"/>
<organism evidence="2 3">
    <name type="scientific">Gloeobacter violaceus (strain ATCC 29082 / PCC 7421)</name>
    <dbReference type="NCBI Taxonomy" id="251221"/>
    <lineage>
        <taxon>Bacteria</taxon>
        <taxon>Bacillati</taxon>
        <taxon>Cyanobacteriota</taxon>
        <taxon>Cyanophyceae</taxon>
        <taxon>Gloeobacterales</taxon>
        <taxon>Gloeobacteraceae</taxon>
        <taxon>Gloeobacter</taxon>
    </lineage>
</organism>
<dbReference type="eggNOG" id="COG0265">
    <property type="taxonomic scope" value="Bacteria"/>
</dbReference>
<accession>Q7NHG6</accession>